<organism evidence="2 3">
    <name type="scientific">Ceratodon purpureus</name>
    <name type="common">Fire moss</name>
    <name type="synonym">Dicranum purpureum</name>
    <dbReference type="NCBI Taxonomy" id="3225"/>
    <lineage>
        <taxon>Eukaryota</taxon>
        <taxon>Viridiplantae</taxon>
        <taxon>Streptophyta</taxon>
        <taxon>Embryophyta</taxon>
        <taxon>Bryophyta</taxon>
        <taxon>Bryophytina</taxon>
        <taxon>Bryopsida</taxon>
        <taxon>Dicranidae</taxon>
        <taxon>Pseudoditrichales</taxon>
        <taxon>Ditrichaceae</taxon>
        <taxon>Ceratodon</taxon>
    </lineage>
</organism>
<dbReference type="AlphaFoldDB" id="A0A8T0IMC1"/>
<evidence type="ECO:0000313" key="2">
    <source>
        <dbReference type="EMBL" id="KAG0584127.1"/>
    </source>
</evidence>
<dbReference type="Proteomes" id="UP000822688">
    <property type="component" value="Chromosome 3"/>
</dbReference>
<accession>A0A8T0IMC1</accession>
<name>A0A8T0IMC1_CERPU</name>
<dbReference type="EMBL" id="CM026423">
    <property type="protein sequence ID" value="KAG0584127.1"/>
    <property type="molecule type" value="Genomic_DNA"/>
</dbReference>
<evidence type="ECO:0000313" key="3">
    <source>
        <dbReference type="Proteomes" id="UP000822688"/>
    </source>
</evidence>
<proteinExistence type="predicted"/>
<sequence>MRWRGVQQRRSESSDASLSSDGPMAITGKRGLIILFPLLPRITISVAGLGTGSTGGRLERTMTCSALPAPARNQGGRRIASTHHAGMWDSDHDDTCRWFCLVSLGSLCLSATGIRDHRHQAPVRTSTVQCLDCIVDAQVWIRRWSGSRW</sequence>
<keyword evidence="3" id="KW-1185">Reference proteome</keyword>
<comment type="caution">
    <text evidence="2">The sequence shown here is derived from an EMBL/GenBank/DDBJ whole genome shotgun (WGS) entry which is preliminary data.</text>
</comment>
<feature type="region of interest" description="Disordered" evidence="1">
    <location>
        <begin position="1"/>
        <end position="22"/>
    </location>
</feature>
<protein>
    <submittedName>
        <fullName evidence="2">Uncharacterized protein</fullName>
    </submittedName>
</protein>
<gene>
    <name evidence="2" type="ORF">KC19_3G187200</name>
</gene>
<evidence type="ECO:0000256" key="1">
    <source>
        <dbReference type="SAM" id="MobiDB-lite"/>
    </source>
</evidence>
<reference evidence="2" key="1">
    <citation type="submission" date="2020-06" db="EMBL/GenBank/DDBJ databases">
        <title>WGS assembly of Ceratodon purpureus strain R40.</title>
        <authorList>
            <person name="Carey S.B."/>
            <person name="Jenkins J."/>
            <person name="Shu S."/>
            <person name="Lovell J.T."/>
            <person name="Sreedasyam A."/>
            <person name="Maumus F."/>
            <person name="Tiley G.P."/>
            <person name="Fernandez-Pozo N."/>
            <person name="Barry K."/>
            <person name="Chen C."/>
            <person name="Wang M."/>
            <person name="Lipzen A."/>
            <person name="Daum C."/>
            <person name="Saski C.A."/>
            <person name="Payton A.C."/>
            <person name="Mcbreen J.C."/>
            <person name="Conrad R.E."/>
            <person name="Kollar L.M."/>
            <person name="Olsson S."/>
            <person name="Huttunen S."/>
            <person name="Landis J.B."/>
            <person name="Wickett N.J."/>
            <person name="Johnson M.G."/>
            <person name="Rensing S.A."/>
            <person name="Grimwood J."/>
            <person name="Schmutz J."/>
            <person name="Mcdaniel S.F."/>
        </authorList>
    </citation>
    <scope>NUCLEOTIDE SEQUENCE</scope>
    <source>
        <strain evidence="2">R40</strain>
    </source>
</reference>